<dbReference type="InterPro" id="IPR004891">
    <property type="entry name" value="Mercury-R_MerC"/>
</dbReference>
<keyword evidence="3" id="KW-1185">Reference proteome</keyword>
<evidence type="ECO:0000313" key="3">
    <source>
        <dbReference type="Proteomes" id="UP000315673"/>
    </source>
</evidence>
<dbReference type="Pfam" id="PF03203">
    <property type="entry name" value="MerC"/>
    <property type="match status" value="1"/>
</dbReference>
<accession>A0A5B8LHN8</accession>
<proteinExistence type="predicted"/>
<sequence>MAATIRHTLSSHLPRIDRYAMGLSGLCAVHCLASAVLVALASTAGGMLLNPIFHEVGLTIAIVLGAVALGRGIFEHGYMAPAVTGSFGLGIMAGAMSLPHGNGGETFWTLIGVAILALGHDLNRRAAN</sequence>
<dbReference type="AlphaFoldDB" id="A0A5B8LHN8"/>
<evidence type="ECO:0000313" key="2">
    <source>
        <dbReference type="EMBL" id="QDZ06670.1"/>
    </source>
</evidence>
<dbReference type="EMBL" id="CP042306">
    <property type="protein sequence ID" value="QDZ06670.1"/>
    <property type="molecule type" value="Genomic_DNA"/>
</dbReference>
<dbReference type="KEGG" id="spai:FPZ24_03590"/>
<gene>
    <name evidence="2" type="ORF">FPZ24_03590</name>
</gene>
<organism evidence="2 3">
    <name type="scientific">Sphingomonas panacisoli</name>
    <dbReference type="NCBI Taxonomy" id="1813879"/>
    <lineage>
        <taxon>Bacteria</taxon>
        <taxon>Pseudomonadati</taxon>
        <taxon>Pseudomonadota</taxon>
        <taxon>Alphaproteobacteria</taxon>
        <taxon>Sphingomonadales</taxon>
        <taxon>Sphingomonadaceae</taxon>
        <taxon>Sphingomonas</taxon>
    </lineage>
</organism>
<keyword evidence="1" id="KW-1133">Transmembrane helix</keyword>
<evidence type="ECO:0000256" key="1">
    <source>
        <dbReference type="SAM" id="Phobius"/>
    </source>
</evidence>
<keyword evidence="1" id="KW-0472">Membrane</keyword>
<keyword evidence="1" id="KW-0812">Transmembrane</keyword>
<dbReference type="RefSeq" id="WP_146569754.1">
    <property type="nucleotide sequence ID" value="NZ_CP042306.1"/>
</dbReference>
<dbReference type="OrthoDB" id="6078385at2"/>
<protein>
    <submittedName>
        <fullName evidence="2">MerC domain-containing protein</fullName>
    </submittedName>
</protein>
<feature type="transmembrane region" description="Helical" evidence="1">
    <location>
        <begin position="52"/>
        <end position="70"/>
    </location>
</feature>
<dbReference type="GO" id="GO:0016020">
    <property type="term" value="C:membrane"/>
    <property type="evidence" value="ECO:0007669"/>
    <property type="project" value="InterPro"/>
</dbReference>
<feature type="transmembrane region" description="Helical" evidence="1">
    <location>
        <begin position="20"/>
        <end position="40"/>
    </location>
</feature>
<reference evidence="2 3" key="1">
    <citation type="submission" date="2019-07" db="EMBL/GenBank/DDBJ databases">
        <title>Full genome sequence of Sphingomonas sp. 4R-6-7(HKS19).</title>
        <authorList>
            <person name="Im W.-T."/>
        </authorList>
    </citation>
    <scope>NUCLEOTIDE SEQUENCE [LARGE SCALE GENOMIC DNA]</scope>
    <source>
        <strain evidence="2 3">HKS19</strain>
    </source>
</reference>
<name>A0A5B8LHN8_9SPHN</name>
<dbReference type="Proteomes" id="UP000315673">
    <property type="component" value="Chromosome"/>
</dbReference>
<dbReference type="GO" id="GO:0015097">
    <property type="term" value="F:mercury ion transmembrane transporter activity"/>
    <property type="evidence" value="ECO:0007669"/>
    <property type="project" value="InterPro"/>
</dbReference>